<dbReference type="PRINTS" id="PR00032">
    <property type="entry name" value="HTHARAC"/>
</dbReference>
<dbReference type="SUPFAM" id="SSF51215">
    <property type="entry name" value="Regulatory protein AraC"/>
    <property type="match status" value="1"/>
</dbReference>
<dbReference type="PANTHER" id="PTHR43280">
    <property type="entry name" value="ARAC-FAMILY TRANSCRIPTIONAL REGULATOR"/>
    <property type="match status" value="1"/>
</dbReference>
<keyword evidence="2 5" id="KW-0238">DNA-binding</keyword>
<dbReference type="GO" id="GO:0043565">
    <property type="term" value="F:sequence-specific DNA binding"/>
    <property type="evidence" value="ECO:0007669"/>
    <property type="project" value="InterPro"/>
</dbReference>
<keyword evidence="6" id="KW-1185">Reference proteome</keyword>
<keyword evidence="1" id="KW-0805">Transcription regulation</keyword>
<dbReference type="InterPro" id="IPR037923">
    <property type="entry name" value="HTH-like"/>
</dbReference>
<dbReference type="SMART" id="SM00342">
    <property type="entry name" value="HTH_ARAC"/>
    <property type="match status" value="1"/>
</dbReference>
<dbReference type="STRING" id="407022.SAMN05661044_03108"/>
<feature type="domain" description="HTH araC/xylS-type" evidence="4">
    <location>
        <begin position="161"/>
        <end position="259"/>
    </location>
</feature>
<dbReference type="AlphaFoldDB" id="A0A1H7S7T6"/>
<proteinExistence type="predicted"/>
<dbReference type="Pfam" id="PF12833">
    <property type="entry name" value="HTH_18"/>
    <property type="match status" value="1"/>
</dbReference>
<dbReference type="PROSITE" id="PS01124">
    <property type="entry name" value="HTH_ARAC_FAMILY_2"/>
    <property type="match status" value="1"/>
</dbReference>
<organism evidence="5 6">
    <name type="scientific">Olivibacter domesticus</name>
    <name type="common">Pseudosphingobacterium domesticum</name>
    <dbReference type="NCBI Taxonomy" id="407022"/>
    <lineage>
        <taxon>Bacteria</taxon>
        <taxon>Pseudomonadati</taxon>
        <taxon>Bacteroidota</taxon>
        <taxon>Sphingobacteriia</taxon>
        <taxon>Sphingobacteriales</taxon>
        <taxon>Sphingobacteriaceae</taxon>
        <taxon>Olivibacter</taxon>
    </lineage>
</organism>
<gene>
    <name evidence="5" type="ORF">SAMN05661044_03108</name>
</gene>
<dbReference type="InterPro" id="IPR018060">
    <property type="entry name" value="HTH_AraC"/>
</dbReference>
<reference evidence="6" key="1">
    <citation type="submission" date="2016-10" db="EMBL/GenBank/DDBJ databases">
        <authorList>
            <person name="Varghese N."/>
            <person name="Submissions S."/>
        </authorList>
    </citation>
    <scope>NUCLEOTIDE SEQUENCE [LARGE SCALE GENOMIC DNA]</scope>
    <source>
        <strain evidence="6">DSM 18733</strain>
    </source>
</reference>
<evidence type="ECO:0000313" key="6">
    <source>
        <dbReference type="Proteomes" id="UP000199421"/>
    </source>
</evidence>
<dbReference type="RefSeq" id="WP_093326259.1">
    <property type="nucleotide sequence ID" value="NZ_FOAF01000003.1"/>
</dbReference>
<dbReference type="InterPro" id="IPR020449">
    <property type="entry name" value="Tscrpt_reg_AraC-type_HTH"/>
</dbReference>
<dbReference type="InterPro" id="IPR009057">
    <property type="entry name" value="Homeodomain-like_sf"/>
</dbReference>
<keyword evidence="3" id="KW-0804">Transcription</keyword>
<accession>A0A1H7S7T6</accession>
<name>A0A1H7S7T6_OLID1</name>
<dbReference type="GO" id="GO:0003700">
    <property type="term" value="F:DNA-binding transcription factor activity"/>
    <property type="evidence" value="ECO:0007669"/>
    <property type="project" value="InterPro"/>
</dbReference>
<evidence type="ECO:0000256" key="2">
    <source>
        <dbReference type="ARBA" id="ARBA00023125"/>
    </source>
</evidence>
<evidence type="ECO:0000256" key="3">
    <source>
        <dbReference type="ARBA" id="ARBA00023163"/>
    </source>
</evidence>
<protein>
    <submittedName>
        <fullName evidence="5">AraC-type DNA-binding protein</fullName>
    </submittedName>
</protein>
<dbReference type="OrthoDB" id="1007667at2"/>
<sequence>MVALNRLHKLTDYINPKRVLKYLLVWCEKGSATIMVDENQFYLTQHQVLTITSGQVHFFKDISGLIYVLEFSLDFICKDDNDIELIFHNGLFCHFGMNEIITVNPPGNFKALLTNIANELLVKPYQYFISIRSYIQLLLVEMNRVKINKGDKIWKPDALFLRFLEEVRNNFSANYSVAQISFKLHTTEYGLNELSKIHTNKTAQNVIYSLIISEAKRMLIYQNLPIKEIAFQLGFNDPFYFSNFFKKHTDFSPKDYRKRFAI</sequence>
<evidence type="ECO:0000256" key="1">
    <source>
        <dbReference type="ARBA" id="ARBA00023015"/>
    </source>
</evidence>
<evidence type="ECO:0000313" key="5">
    <source>
        <dbReference type="EMBL" id="SEL68553.1"/>
    </source>
</evidence>
<dbReference type="SUPFAM" id="SSF46689">
    <property type="entry name" value="Homeodomain-like"/>
    <property type="match status" value="1"/>
</dbReference>
<dbReference type="Gene3D" id="1.10.10.60">
    <property type="entry name" value="Homeodomain-like"/>
    <property type="match status" value="1"/>
</dbReference>
<dbReference type="Proteomes" id="UP000199421">
    <property type="component" value="Unassembled WGS sequence"/>
</dbReference>
<evidence type="ECO:0000259" key="4">
    <source>
        <dbReference type="PROSITE" id="PS01124"/>
    </source>
</evidence>
<dbReference type="EMBL" id="FOAF01000003">
    <property type="protein sequence ID" value="SEL68553.1"/>
    <property type="molecule type" value="Genomic_DNA"/>
</dbReference>
<dbReference type="PANTHER" id="PTHR43280:SF32">
    <property type="entry name" value="TRANSCRIPTIONAL REGULATORY PROTEIN"/>
    <property type="match status" value="1"/>
</dbReference>